<sequence>MQNFSFFASCPRGLEQVLTAELTALGALQLVPTDGGVVFAGPWSLLMKANLQSRIASRILWKLEERPYVREDDLYRLALKIDWPALFSVDNTIKVGVTAVKSPLRSTNLAALKVKDAICDRFRQAGGTRPSVDTQEPDMRIQLFLTDRMATIYLDTSGEALFKRGYRVEAVDAPLRENLAAGILALSGWQASEPLYDPMCGSGTFLIEAVLKARNIAPGSRRTFAFQYLRQHDEKAWQALRDEARNAERHDQALQISGSDVSSTALMHAQANLLAAKLDGVVSLKQLNMLDAKAPAVEGVLLTNPPYGIRLDEQDKLLAAYPEWGNVLKQRFAGWRAYFFTADPALAKAIRLKPSKKTPLFNGALECRLLEFKMIAGGNRGHD</sequence>
<dbReference type="PROSITE" id="PS01261">
    <property type="entry name" value="UPF0020"/>
    <property type="match status" value="1"/>
</dbReference>
<dbReference type="GO" id="GO:0032259">
    <property type="term" value="P:methylation"/>
    <property type="evidence" value="ECO:0007669"/>
    <property type="project" value="UniProtKB-KW"/>
</dbReference>
<evidence type="ECO:0000256" key="2">
    <source>
        <dbReference type="ARBA" id="ARBA00022679"/>
    </source>
</evidence>
<evidence type="ECO:0000313" key="5">
    <source>
        <dbReference type="EMBL" id="GHD67330.1"/>
    </source>
</evidence>
<protein>
    <submittedName>
        <fullName evidence="5">RNA methyltransferase</fullName>
    </submittedName>
</protein>
<dbReference type="PANTHER" id="PTHR47313:SF1">
    <property type="entry name" value="RIBOSOMAL RNA LARGE SUBUNIT METHYLTRANSFERASE K_L"/>
    <property type="match status" value="1"/>
</dbReference>
<dbReference type="InterPro" id="IPR054170">
    <property type="entry name" value="RlmL_1st"/>
</dbReference>
<gene>
    <name evidence="5" type="ORF">GCM10007350_30850</name>
</gene>
<dbReference type="EMBL" id="BMYO01000009">
    <property type="protein sequence ID" value="GHD67330.1"/>
    <property type="molecule type" value="Genomic_DNA"/>
</dbReference>
<keyword evidence="1 5" id="KW-0489">Methyltransferase</keyword>
<dbReference type="Pfam" id="PF02926">
    <property type="entry name" value="THUMP"/>
    <property type="match status" value="1"/>
</dbReference>
<comment type="caution">
    <text evidence="5">The sequence shown here is derived from an EMBL/GenBank/DDBJ whole genome shotgun (WGS) entry which is preliminary data.</text>
</comment>
<dbReference type="RefSeq" id="WP_229797623.1">
    <property type="nucleotide sequence ID" value="NZ_BMYO01000009.1"/>
</dbReference>
<dbReference type="Pfam" id="PF22020">
    <property type="entry name" value="RlmL_1st"/>
    <property type="match status" value="1"/>
</dbReference>
<evidence type="ECO:0000313" key="6">
    <source>
        <dbReference type="Proteomes" id="UP000604737"/>
    </source>
</evidence>
<dbReference type="PROSITE" id="PS51165">
    <property type="entry name" value="THUMP"/>
    <property type="match status" value="1"/>
</dbReference>
<keyword evidence="3" id="KW-0694">RNA-binding</keyword>
<dbReference type="PROSITE" id="PS00092">
    <property type="entry name" value="N6_MTASE"/>
    <property type="match status" value="1"/>
</dbReference>
<dbReference type="InterPro" id="IPR004114">
    <property type="entry name" value="THUMP_dom"/>
</dbReference>
<name>A0ABQ3H2Q0_9NEIS</name>
<accession>A0ABQ3H2Q0</accession>
<reference evidence="6" key="1">
    <citation type="journal article" date="2019" name="Int. J. Syst. Evol. Microbiol.">
        <title>The Global Catalogue of Microorganisms (GCM) 10K type strain sequencing project: providing services to taxonomists for standard genome sequencing and annotation.</title>
        <authorList>
            <consortium name="The Broad Institute Genomics Platform"/>
            <consortium name="The Broad Institute Genome Sequencing Center for Infectious Disease"/>
            <person name="Wu L."/>
            <person name="Ma J."/>
        </authorList>
    </citation>
    <scope>NUCLEOTIDE SEQUENCE [LARGE SCALE GENOMIC DNA]</scope>
    <source>
        <strain evidence="6">KCTC 23701</strain>
    </source>
</reference>
<dbReference type="Pfam" id="PF01170">
    <property type="entry name" value="UPF0020"/>
    <property type="match status" value="1"/>
</dbReference>
<dbReference type="SMART" id="SM00981">
    <property type="entry name" value="THUMP"/>
    <property type="match status" value="1"/>
</dbReference>
<dbReference type="InterPro" id="IPR000241">
    <property type="entry name" value="RlmKL-like_Mtase"/>
</dbReference>
<keyword evidence="6" id="KW-1185">Reference proteome</keyword>
<organism evidence="5 6">
    <name type="scientific">Jeongeupia chitinilytica</name>
    <dbReference type="NCBI Taxonomy" id="1041641"/>
    <lineage>
        <taxon>Bacteria</taxon>
        <taxon>Pseudomonadati</taxon>
        <taxon>Pseudomonadota</taxon>
        <taxon>Betaproteobacteria</taxon>
        <taxon>Neisseriales</taxon>
        <taxon>Chitinibacteraceae</taxon>
        <taxon>Jeongeupia</taxon>
    </lineage>
</organism>
<keyword evidence="2" id="KW-0808">Transferase</keyword>
<dbReference type="Gene3D" id="3.40.50.150">
    <property type="entry name" value="Vaccinia Virus protein VP39"/>
    <property type="match status" value="1"/>
</dbReference>
<evidence type="ECO:0000259" key="4">
    <source>
        <dbReference type="PROSITE" id="PS51165"/>
    </source>
</evidence>
<dbReference type="CDD" id="cd11715">
    <property type="entry name" value="THUMP_AdoMetMT"/>
    <property type="match status" value="1"/>
</dbReference>
<dbReference type="PRINTS" id="PR00507">
    <property type="entry name" value="N12N6MTFRASE"/>
</dbReference>
<proteinExistence type="predicted"/>
<dbReference type="Proteomes" id="UP000604737">
    <property type="component" value="Unassembled WGS sequence"/>
</dbReference>
<dbReference type="InterPro" id="IPR029063">
    <property type="entry name" value="SAM-dependent_MTases_sf"/>
</dbReference>
<dbReference type="Gene3D" id="3.30.2130.30">
    <property type="match status" value="1"/>
</dbReference>
<dbReference type="InterPro" id="IPR053943">
    <property type="entry name" value="RlmKL-like_Mtase_CS"/>
</dbReference>
<evidence type="ECO:0000256" key="1">
    <source>
        <dbReference type="ARBA" id="ARBA00022603"/>
    </source>
</evidence>
<dbReference type="SUPFAM" id="SSF53335">
    <property type="entry name" value="S-adenosyl-L-methionine-dependent methyltransferases"/>
    <property type="match status" value="1"/>
</dbReference>
<dbReference type="GO" id="GO:0008168">
    <property type="term" value="F:methyltransferase activity"/>
    <property type="evidence" value="ECO:0007669"/>
    <property type="project" value="UniProtKB-KW"/>
</dbReference>
<evidence type="ECO:0000256" key="3">
    <source>
        <dbReference type="PROSITE-ProRule" id="PRU00529"/>
    </source>
</evidence>
<feature type="domain" description="THUMP" evidence="4">
    <location>
        <begin position="45"/>
        <end position="156"/>
    </location>
</feature>
<dbReference type="InterPro" id="IPR002052">
    <property type="entry name" value="DNA_methylase_N6_adenine_CS"/>
</dbReference>
<dbReference type="PANTHER" id="PTHR47313">
    <property type="entry name" value="RIBOSOMAL RNA LARGE SUBUNIT METHYLTRANSFERASE K/L"/>
    <property type="match status" value="1"/>
</dbReference>